<geneLocation type="plasmid" evidence="3 4">
    <name>unnamed1</name>
</geneLocation>
<name>A0ABY9KDC1_9HYPH</name>
<dbReference type="PANTHER" id="PTHR43364:SF4">
    <property type="entry name" value="NAD(P)-LINKED OXIDOREDUCTASE SUPERFAMILY PROTEIN"/>
    <property type="match status" value="1"/>
</dbReference>
<dbReference type="PANTHER" id="PTHR43364">
    <property type="entry name" value="NADH-SPECIFIC METHYLGLYOXAL REDUCTASE-RELATED"/>
    <property type="match status" value="1"/>
</dbReference>
<proteinExistence type="predicted"/>
<dbReference type="InterPro" id="IPR036812">
    <property type="entry name" value="NAD(P)_OxRdtase_dom_sf"/>
</dbReference>
<dbReference type="InterPro" id="IPR050523">
    <property type="entry name" value="AKR_Detox_Biosynth"/>
</dbReference>
<feature type="domain" description="NADP-dependent oxidoreductase" evidence="2">
    <location>
        <begin position="21"/>
        <end position="319"/>
    </location>
</feature>
<keyword evidence="4" id="KW-1185">Reference proteome</keyword>
<reference evidence="3 4" key="1">
    <citation type="submission" date="2023-08" db="EMBL/GenBank/DDBJ databases">
        <title>Pathogen: clinical or host-associated sample.</title>
        <authorList>
            <person name="Hergert J."/>
            <person name="Casey R."/>
            <person name="Wagner J."/>
            <person name="Young E.L."/>
            <person name="Oakeson K.F."/>
        </authorList>
    </citation>
    <scope>NUCLEOTIDE SEQUENCE [LARGE SCALE GENOMIC DNA]</scope>
    <source>
        <strain evidence="3 4">UPHL-collab-2</strain>
        <plasmid evidence="3 4">unnamed1</plasmid>
    </source>
</reference>
<organism evidence="3 4">
    <name type="scientific">Shinella oryzae</name>
    <dbReference type="NCBI Taxonomy" id="2871820"/>
    <lineage>
        <taxon>Bacteria</taxon>
        <taxon>Pseudomonadati</taxon>
        <taxon>Pseudomonadota</taxon>
        <taxon>Alphaproteobacteria</taxon>
        <taxon>Hyphomicrobiales</taxon>
        <taxon>Rhizobiaceae</taxon>
        <taxon>Shinella</taxon>
    </lineage>
</organism>
<keyword evidence="1 3" id="KW-0560">Oxidoreductase</keyword>
<evidence type="ECO:0000256" key="1">
    <source>
        <dbReference type="ARBA" id="ARBA00023002"/>
    </source>
</evidence>
<dbReference type="Pfam" id="PF00248">
    <property type="entry name" value="Aldo_ket_red"/>
    <property type="match status" value="1"/>
</dbReference>
<dbReference type="InterPro" id="IPR023210">
    <property type="entry name" value="NADP_OxRdtase_dom"/>
</dbReference>
<evidence type="ECO:0000259" key="2">
    <source>
        <dbReference type="Pfam" id="PF00248"/>
    </source>
</evidence>
<dbReference type="Gene3D" id="3.20.20.100">
    <property type="entry name" value="NADP-dependent oxidoreductase domain"/>
    <property type="match status" value="1"/>
</dbReference>
<dbReference type="SUPFAM" id="SSF51430">
    <property type="entry name" value="NAD(P)-linked oxidoreductase"/>
    <property type="match status" value="1"/>
</dbReference>
<evidence type="ECO:0000313" key="3">
    <source>
        <dbReference type="EMBL" id="WLS04806.1"/>
    </source>
</evidence>
<evidence type="ECO:0000313" key="4">
    <source>
        <dbReference type="Proteomes" id="UP001225788"/>
    </source>
</evidence>
<accession>A0ABY9KDC1</accession>
<dbReference type="EMBL" id="CP132315">
    <property type="protein sequence ID" value="WLS04806.1"/>
    <property type="molecule type" value="Genomic_DNA"/>
</dbReference>
<dbReference type="RefSeq" id="WP_306161066.1">
    <property type="nucleotide sequence ID" value="NZ_CP132315.1"/>
</dbReference>
<sequence>MDYIRLGNTGLTVSRLCLGCLAYGTPGVGPQTWSLSEEESRPFIKKALDAGINFFDTANTYSLGASEEIVGRALKDFAQREDVVIATKVGLPMRSAPNGGGLSRKAIMAEADASLRRLGTDYIDLYQIHRWDYTTPIEETMEALHDVVKAGKARYIGGSSMFAWQFSKALHVARMNGWTPFVSMQNQLNLLYREEEREMLPLCEDQKIGVLPWSPLARGRLSRAPGNAGDSARADQDSYGNSLFKDSVVADRKVVEAVGLVAERRGVPQAQIALAWVLQKKPVTAPIVGATKLRHLDDAVNAISIQLDQKELKELEAAYIPHNVTAFS</sequence>
<gene>
    <name evidence="3" type="ORF">Q9315_21695</name>
</gene>
<protein>
    <submittedName>
        <fullName evidence="3">Aldo/keto reductase</fullName>
        <ecNumber evidence="3">1.1.1.-</ecNumber>
    </submittedName>
</protein>
<dbReference type="EC" id="1.1.1.-" evidence="3"/>
<keyword evidence="3" id="KW-0614">Plasmid</keyword>
<dbReference type="GO" id="GO:0016491">
    <property type="term" value="F:oxidoreductase activity"/>
    <property type="evidence" value="ECO:0007669"/>
    <property type="project" value="UniProtKB-KW"/>
</dbReference>
<dbReference type="Proteomes" id="UP001225788">
    <property type="component" value="Plasmid unnamed1"/>
</dbReference>
<dbReference type="CDD" id="cd19079">
    <property type="entry name" value="AKR_EcYajO-like"/>
    <property type="match status" value="1"/>
</dbReference>